<evidence type="ECO:0000259" key="3">
    <source>
        <dbReference type="PROSITE" id="PS50048"/>
    </source>
</evidence>
<dbReference type="InterPro" id="IPR021858">
    <property type="entry name" value="Fun_TF"/>
</dbReference>
<evidence type="ECO:0000313" key="4">
    <source>
        <dbReference type="EMBL" id="KAH7347483.1"/>
    </source>
</evidence>
<dbReference type="GO" id="GO:0000981">
    <property type="term" value="F:DNA-binding transcription factor activity, RNA polymerase II-specific"/>
    <property type="evidence" value="ECO:0007669"/>
    <property type="project" value="InterPro"/>
</dbReference>
<evidence type="ECO:0000313" key="5">
    <source>
        <dbReference type="Proteomes" id="UP000813385"/>
    </source>
</evidence>
<name>A0A8K0T1S1_9PEZI</name>
<protein>
    <recommendedName>
        <fullName evidence="3">Zn(2)-C6 fungal-type domain-containing protein</fullName>
    </recommendedName>
</protein>
<evidence type="ECO:0000256" key="2">
    <source>
        <dbReference type="SAM" id="MobiDB-lite"/>
    </source>
</evidence>
<dbReference type="Proteomes" id="UP000813385">
    <property type="component" value="Unassembled WGS sequence"/>
</dbReference>
<dbReference type="SMART" id="SM00066">
    <property type="entry name" value="GAL4"/>
    <property type="match status" value="1"/>
</dbReference>
<dbReference type="InterPro" id="IPR036864">
    <property type="entry name" value="Zn2-C6_fun-type_DNA-bd_sf"/>
</dbReference>
<dbReference type="PROSITE" id="PS00463">
    <property type="entry name" value="ZN2_CY6_FUNGAL_1"/>
    <property type="match status" value="1"/>
</dbReference>
<accession>A0A8K0T1S1</accession>
<keyword evidence="1" id="KW-0539">Nucleus</keyword>
<dbReference type="AlphaFoldDB" id="A0A8K0T1S1"/>
<dbReference type="PANTHER" id="PTHR38791">
    <property type="entry name" value="ZN(II)2CYS6 TRANSCRIPTION FACTOR (EUROFUNG)-RELATED-RELATED"/>
    <property type="match status" value="1"/>
</dbReference>
<dbReference type="EMBL" id="JAGPXD010000007">
    <property type="protein sequence ID" value="KAH7347483.1"/>
    <property type="molecule type" value="Genomic_DNA"/>
</dbReference>
<feature type="domain" description="Zn(2)-C6 fungal-type" evidence="3">
    <location>
        <begin position="10"/>
        <end position="38"/>
    </location>
</feature>
<dbReference type="Pfam" id="PF00172">
    <property type="entry name" value="Zn_clus"/>
    <property type="match status" value="1"/>
</dbReference>
<dbReference type="InterPro" id="IPR001138">
    <property type="entry name" value="Zn2Cys6_DnaBD"/>
</dbReference>
<dbReference type="InterPro" id="IPR053175">
    <property type="entry name" value="DHMBA_Reg_Transcription_Factor"/>
</dbReference>
<dbReference type="GO" id="GO:0008270">
    <property type="term" value="F:zinc ion binding"/>
    <property type="evidence" value="ECO:0007669"/>
    <property type="project" value="InterPro"/>
</dbReference>
<keyword evidence="5" id="KW-1185">Reference proteome</keyword>
<sequence length="632" mass="68205">MVNTGHPSRACKLCRARRIKCDETKPTCLKCAKAKRVCPGYRDSFEINLRDETQTTIRKAKTAALKKAVRDGRCIESEEVAEAMLGSADAGAIDWSLVNHTSENNAYATSSAARLSVSPTVSTPAMAGIQRRRRAASDIPASYIPGILGLEPGWEPVPRGVAIPVDQQALHYFLANYVLAPPLGVGRGVMTFFLPLIESPGYKTSAMRAAFLATSLAALAGRPNSRSLRPLAEMWYSRALTELTAAMMDKVKSRDNKVLAAAILLGFYEGLTSVGALKDVFTHLSGAIALVRSRGAELLETPVGLGMFEFVRVSAIRKYTFLCDATAEEVNWWVRQAVCDRFGHHALVLNAQTAVLRTQADALVKGPRSGAKVEQVLALLKKIRDVEQELARWFEETPEKWRRSIIGTSPPMPASDPAPDGGSAPSSATTAPLRPSWTIPGTSTSPGFSPSFSSPPQSAALPPSPTEQDAEATSYANLTAFPSSPVYTFPNVWAAGKYINSHVSRIVLNEAACRCIAWLCAPADHKQIKEYRDAFAVGCEQLEQVISSTPYFFGWTGDALTTPYFPCGTANVPKGLGYICCIWPLQSCGTSIFATRQQRAFIRGRLQAVSDLMGIGQAEAFARSIVVGPPGA</sequence>
<feature type="region of interest" description="Disordered" evidence="2">
    <location>
        <begin position="402"/>
        <end position="472"/>
    </location>
</feature>
<organism evidence="4 5">
    <name type="scientific">Plectosphaerella cucumerina</name>
    <dbReference type="NCBI Taxonomy" id="40658"/>
    <lineage>
        <taxon>Eukaryota</taxon>
        <taxon>Fungi</taxon>
        <taxon>Dikarya</taxon>
        <taxon>Ascomycota</taxon>
        <taxon>Pezizomycotina</taxon>
        <taxon>Sordariomycetes</taxon>
        <taxon>Hypocreomycetidae</taxon>
        <taxon>Glomerellales</taxon>
        <taxon>Plectosphaerellaceae</taxon>
        <taxon>Plectosphaerella</taxon>
    </lineage>
</organism>
<dbReference type="PROSITE" id="PS50048">
    <property type="entry name" value="ZN2_CY6_FUNGAL_2"/>
    <property type="match status" value="1"/>
</dbReference>
<dbReference type="SUPFAM" id="SSF57701">
    <property type="entry name" value="Zn2/Cys6 DNA-binding domain"/>
    <property type="match status" value="1"/>
</dbReference>
<dbReference type="PANTHER" id="PTHR38791:SF13">
    <property type="entry name" value="ZN(2)-C6 FUNGAL-TYPE DOMAIN-CONTAINING PROTEIN"/>
    <property type="match status" value="1"/>
</dbReference>
<dbReference type="Gene3D" id="4.10.240.10">
    <property type="entry name" value="Zn(2)-C6 fungal-type DNA-binding domain"/>
    <property type="match status" value="1"/>
</dbReference>
<evidence type="ECO:0000256" key="1">
    <source>
        <dbReference type="ARBA" id="ARBA00023242"/>
    </source>
</evidence>
<dbReference type="CDD" id="cd00067">
    <property type="entry name" value="GAL4"/>
    <property type="match status" value="1"/>
</dbReference>
<reference evidence="4" key="1">
    <citation type="journal article" date="2021" name="Nat. Commun.">
        <title>Genetic determinants of endophytism in the Arabidopsis root mycobiome.</title>
        <authorList>
            <person name="Mesny F."/>
            <person name="Miyauchi S."/>
            <person name="Thiergart T."/>
            <person name="Pickel B."/>
            <person name="Atanasova L."/>
            <person name="Karlsson M."/>
            <person name="Huettel B."/>
            <person name="Barry K.W."/>
            <person name="Haridas S."/>
            <person name="Chen C."/>
            <person name="Bauer D."/>
            <person name="Andreopoulos W."/>
            <person name="Pangilinan J."/>
            <person name="LaButti K."/>
            <person name="Riley R."/>
            <person name="Lipzen A."/>
            <person name="Clum A."/>
            <person name="Drula E."/>
            <person name="Henrissat B."/>
            <person name="Kohler A."/>
            <person name="Grigoriev I.V."/>
            <person name="Martin F.M."/>
            <person name="Hacquard S."/>
        </authorList>
    </citation>
    <scope>NUCLEOTIDE SEQUENCE</scope>
    <source>
        <strain evidence="4">MPI-CAGE-AT-0016</strain>
    </source>
</reference>
<dbReference type="OrthoDB" id="4314040at2759"/>
<comment type="caution">
    <text evidence="4">The sequence shown here is derived from an EMBL/GenBank/DDBJ whole genome shotgun (WGS) entry which is preliminary data.</text>
</comment>
<dbReference type="Pfam" id="PF11951">
    <property type="entry name" value="Fungal_trans_2"/>
    <property type="match status" value="1"/>
</dbReference>
<proteinExistence type="predicted"/>
<feature type="compositionally biased region" description="Low complexity" evidence="2">
    <location>
        <begin position="440"/>
        <end position="461"/>
    </location>
</feature>
<gene>
    <name evidence="4" type="ORF">B0T11DRAFT_359906</name>
</gene>